<keyword evidence="5" id="KW-0378">Hydrolase</keyword>
<keyword evidence="13" id="KW-1185">Reference proteome</keyword>
<dbReference type="OrthoDB" id="10261375at2759"/>
<dbReference type="EC" id="3.6.4.13" evidence="3"/>
<name>A0A7D9HQ92_PARCT</name>
<keyword evidence="9" id="KW-0539">Nucleus</keyword>
<evidence type="ECO:0000313" key="13">
    <source>
        <dbReference type="Proteomes" id="UP001152795"/>
    </source>
</evidence>
<sequence length="790" mass="89714">MAEGKGNFSEDGEENLKASFKKMVASQNRKKKKSGGFQVMGLSYSVYKGIMKKGYKVPTPIQRKAIPLVLDGKDVVAMARTGSGKTAAFLVPMFEKLHAHSAKTGARALILSPTRELALQTLTFTKELGRFTDLKSAVILGGDKMDKQFSALHENPDIVIATPGRFLHVIMEMDLKLSSVEYVVFDEADRLFEMGFSEQLHEIISRLPEARQTLLFSATLPKSLVEFAKAGLNDPTLLRLDVDTKLSEQLKLAFFSVRADDKNAVLLHLLQSVIKPTEQTMIFAATRHHVEYLKTLLVLAHIPCTYVYSALDQAARKINVAKFRKKKVMVLIATDVAARGIDIPMLDNVINYNFPAQSKLFVHRVGRVARAGQVGSAYSFIASDEVAYMLDLCLFLGRPMKTAKDVYTDNDDKDFVYGNVPQIIIDDQEDVLRSIHQNSEAQSEQETCNKAYKQYSKSRPAPSPESVKRMKEMSMTSLNCHPLLGGIQDGEHAKFIDGIRSYKARQTIFEIGSTSKTRSQDIMKSKRQKHGTVIEKIKQQTSKKQNEENSSETVERNKLEETTIDEIKSVFTTVLDPSRKTRKPRTQGALQFRDESYIPHRAPDHFSEKGLGVSSFQSQADNAVLDLDADEARSVIRTKNNKRWDRKRKKFVGNEENAKKRIKTESGRWIPASYKTTIYKDWLDKNMVKNQEDDGEYRNNPGTFRKGKRGGRKGQKDGRLAGRKSELRNKEQILKQRKQKQKIVERQKKGREKNVKRKQNRTSRKESTKIYKERADKDTGFYYSEKSSHL</sequence>
<dbReference type="FunFam" id="3.40.50.300:FF:000865">
    <property type="entry name" value="ATP-dependent RNA helicase DDX54"/>
    <property type="match status" value="1"/>
</dbReference>
<dbReference type="PROSITE" id="PS00039">
    <property type="entry name" value="DEAD_ATP_HELICASE"/>
    <property type="match status" value="1"/>
</dbReference>
<evidence type="ECO:0000256" key="8">
    <source>
        <dbReference type="ARBA" id="ARBA00022884"/>
    </source>
</evidence>
<accession>A0A7D9HQ92</accession>
<feature type="region of interest" description="Disordered" evidence="11">
    <location>
        <begin position="518"/>
        <end position="559"/>
    </location>
</feature>
<protein>
    <recommendedName>
        <fullName evidence="3">RNA helicase</fullName>
        <ecNumber evidence="3">3.6.4.13</ecNumber>
    </recommendedName>
</protein>
<evidence type="ECO:0000256" key="9">
    <source>
        <dbReference type="ARBA" id="ARBA00023242"/>
    </source>
</evidence>
<dbReference type="PROSITE" id="PS51192">
    <property type="entry name" value="HELICASE_ATP_BIND_1"/>
    <property type="match status" value="1"/>
</dbReference>
<evidence type="ECO:0000256" key="2">
    <source>
        <dbReference type="ARBA" id="ARBA00010379"/>
    </source>
</evidence>
<dbReference type="InterPro" id="IPR012541">
    <property type="entry name" value="DBP10_C"/>
</dbReference>
<dbReference type="Proteomes" id="UP001152795">
    <property type="component" value="Unassembled WGS sequence"/>
</dbReference>
<evidence type="ECO:0000256" key="7">
    <source>
        <dbReference type="ARBA" id="ARBA00022840"/>
    </source>
</evidence>
<dbReference type="Pfam" id="PF00271">
    <property type="entry name" value="Helicase_C"/>
    <property type="match status" value="1"/>
</dbReference>
<dbReference type="InterPro" id="IPR050079">
    <property type="entry name" value="DEAD_box_RNA_helicase"/>
</dbReference>
<dbReference type="PANTHER" id="PTHR47959">
    <property type="entry name" value="ATP-DEPENDENT RNA HELICASE RHLE-RELATED"/>
    <property type="match status" value="1"/>
</dbReference>
<dbReference type="AlphaFoldDB" id="A0A7D9HQ92"/>
<comment type="caution">
    <text evidence="12">The sequence shown here is derived from an EMBL/GenBank/DDBJ whole genome shotgun (WGS) entry which is preliminary data.</text>
</comment>
<keyword evidence="4" id="KW-0547">Nucleotide-binding</keyword>
<evidence type="ECO:0000256" key="6">
    <source>
        <dbReference type="ARBA" id="ARBA00022806"/>
    </source>
</evidence>
<comment type="similarity">
    <text evidence="2">Belongs to the DEAD box helicase family. DDX54/DBP10 subfamily.</text>
</comment>
<organism evidence="12 13">
    <name type="scientific">Paramuricea clavata</name>
    <name type="common">Red gorgonian</name>
    <name type="synonym">Violescent sea-whip</name>
    <dbReference type="NCBI Taxonomy" id="317549"/>
    <lineage>
        <taxon>Eukaryota</taxon>
        <taxon>Metazoa</taxon>
        <taxon>Cnidaria</taxon>
        <taxon>Anthozoa</taxon>
        <taxon>Octocorallia</taxon>
        <taxon>Malacalcyonacea</taxon>
        <taxon>Plexauridae</taxon>
        <taxon>Paramuricea</taxon>
    </lineage>
</organism>
<dbReference type="PROSITE" id="PS51195">
    <property type="entry name" value="Q_MOTIF"/>
    <property type="match status" value="1"/>
</dbReference>
<dbReference type="InterPro" id="IPR027417">
    <property type="entry name" value="P-loop_NTPase"/>
</dbReference>
<evidence type="ECO:0000256" key="1">
    <source>
        <dbReference type="ARBA" id="ARBA00004604"/>
    </source>
</evidence>
<dbReference type="SMART" id="SM00490">
    <property type="entry name" value="HELICc"/>
    <property type="match status" value="1"/>
</dbReference>
<feature type="compositionally biased region" description="Basic residues" evidence="11">
    <location>
        <begin position="748"/>
        <end position="762"/>
    </location>
</feature>
<dbReference type="CDD" id="cd18787">
    <property type="entry name" value="SF2_C_DEAD"/>
    <property type="match status" value="1"/>
</dbReference>
<dbReference type="InterPro" id="IPR014001">
    <property type="entry name" value="Helicase_ATP-bd"/>
</dbReference>
<dbReference type="PANTHER" id="PTHR47959:SF8">
    <property type="entry name" value="RNA HELICASE"/>
    <property type="match status" value="1"/>
</dbReference>
<dbReference type="InterPro" id="IPR000629">
    <property type="entry name" value="RNA-helicase_DEAD-box_CS"/>
</dbReference>
<dbReference type="GO" id="GO:0003723">
    <property type="term" value="F:RNA binding"/>
    <property type="evidence" value="ECO:0007669"/>
    <property type="project" value="UniProtKB-KW"/>
</dbReference>
<dbReference type="InterPro" id="IPR014014">
    <property type="entry name" value="RNA_helicase_DEAD_Q_motif"/>
</dbReference>
<dbReference type="InterPro" id="IPR001650">
    <property type="entry name" value="Helicase_C-like"/>
</dbReference>
<dbReference type="PROSITE" id="PS51194">
    <property type="entry name" value="HELICASE_CTER"/>
    <property type="match status" value="1"/>
</dbReference>
<feature type="compositionally biased region" description="Basic and acidic residues" evidence="11">
    <location>
        <begin position="763"/>
        <end position="779"/>
    </location>
</feature>
<keyword evidence="6 12" id="KW-0347">Helicase</keyword>
<comment type="catalytic activity">
    <reaction evidence="10">
        <text>ATP + H2O = ADP + phosphate + H(+)</text>
        <dbReference type="Rhea" id="RHEA:13065"/>
        <dbReference type="ChEBI" id="CHEBI:15377"/>
        <dbReference type="ChEBI" id="CHEBI:15378"/>
        <dbReference type="ChEBI" id="CHEBI:30616"/>
        <dbReference type="ChEBI" id="CHEBI:43474"/>
        <dbReference type="ChEBI" id="CHEBI:456216"/>
        <dbReference type="EC" id="3.6.4.13"/>
    </reaction>
</comment>
<dbReference type="Pfam" id="PF08147">
    <property type="entry name" value="DBP10CT"/>
    <property type="match status" value="1"/>
</dbReference>
<evidence type="ECO:0000256" key="5">
    <source>
        <dbReference type="ARBA" id="ARBA00022801"/>
    </source>
</evidence>
<comment type="subcellular location">
    <subcellularLocation>
        <location evidence="1">Nucleus</location>
        <location evidence="1">Nucleolus</location>
    </subcellularLocation>
</comment>
<reference evidence="12" key="1">
    <citation type="submission" date="2020-04" db="EMBL/GenBank/DDBJ databases">
        <authorList>
            <person name="Alioto T."/>
            <person name="Alioto T."/>
            <person name="Gomez Garrido J."/>
        </authorList>
    </citation>
    <scope>NUCLEOTIDE SEQUENCE</scope>
    <source>
        <strain evidence="12">A484AB</strain>
    </source>
</reference>
<dbReference type="SMART" id="SM01123">
    <property type="entry name" value="DBP10CT"/>
    <property type="match status" value="1"/>
</dbReference>
<evidence type="ECO:0000256" key="10">
    <source>
        <dbReference type="ARBA" id="ARBA00047984"/>
    </source>
</evidence>
<evidence type="ECO:0000256" key="11">
    <source>
        <dbReference type="SAM" id="MobiDB-lite"/>
    </source>
</evidence>
<dbReference type="GO" id="GO:0005730">
    <property type="term" value="C:nucleolus"/>
    <property type="evidence" value="ECO:0007669"/>
    <property type="project" value="UniProtKB-SubCell"/>
</dbReference>
<dbReference type="CDD" id="cd17959">
    <property type="entry name" value="DEADc_DDX54"/>
    <property type="match status" value="1"/>
</dbReference>
<dbReference type="InterPro" id="IPR033517">
    <property type="entry name" value="DDX54/DBP10_DEAD-box_helicase"/>
</dbReference>
<dbReference type="InterPro" id="IPR011545">
    <property type="entry name" value="DEAD/DEAH_box_helicase_dom"/>
</dbReference>
<feature type="region of interest" description="Disordered" evidence="11">
    <location>
        <begin position="692"/>
        <end position="790"/>
    </location>
</feature>
<dbReference type="GO" id="GO:0003724">
    <property type="term" value="F:RNA helicase activity"/>
    <property type="evidence" value="ECO:0007669"/>
    <property type="project" value="UniProtKB-EC"/>
</dbReference>
<dbReference type="GO" id="GO:0005829">
    <property type="term" value="C:cytosol"/>
    <property type="evidence" value="ECO:0007669"/>
    <property type="project" value="TreeGrafter"/>
</dbReference>
<feature type="compositionally biased region" description="Basic and acidic residues" evidence="11">
    <location>
        <begin position="714"/>
        <end position="734"/>
    </location>
</feature>
<gene>
    <name evidence="12" type="ORF">PACLA_8A048737</name>
</gene>
<keyword evidence="8" id="KW-0694">RNA-binding</keyword>
<evidence type="ECO:0000256" key="4">
    <source>
        <dbReference type="ARBA" id="ARBA00022741"/>
    </source>
</evidence>
<evidence type="ECO:0000313" key="12">
    <source>
        <dbReference type="EMBL" id="CAB3987285.1"/>
    </source>
</evidence>
<keyword evidence="7" id="KW-0067">ATP-binding</keyword>
<evidence type="ECO:0000256" key="3">
    <source>
        <dbReference type="ARBA" id="ARBA00012552"/>
    </source>
</evidence>
<dbReference type="Pfam" id="PF00270">
    <property type="entry name" value="DEAD"/>
    <property type="match status" value="1"/>
</dbReference>
<dbReference type="Gene3D" id="3.40.50.300">
    <property type="entry name" value="P-loop containing nucleotide triphosphate hydrolases"/>
    <property type="match status" value="2"/>
</dbReference>
<dbReference type="GO" id="GO:0016787">
    <property type="term" value="F:hydrolase activity"/>
    <property type="evidence" value="ECO:0007669"/>
    <property type="project" value="UniProtKB-KW"/>
</dbReference>
<dbReference type="SMART" id="SM00487">
    <property type="entry name" value="DEXDc"/>
    <property type="match status" value="1"/>
</dbReference>
<dbReference type="EMBL" id="CACRXK020001149">
    <property type="protein sequence ID" value="CAB3987285.1"/>
    <property type="molecule type" value="Genomic_DNA"/>
</dbReference>
<dbReference type="GO" id="GO:0005524">
    <property type="term" value="F:ATP binding"/>
    <property type="evidence" value="ECO:0007669"/>
    <property type="project" value="UniProtKB-KW"/>
</dbReference>
<dbReference type="SUPFAM" id="SSF52540">
    <property type="entry name" value="P-loop containing nucleoside triphosphate hydrolases"/>
    <property type="match status" value="1"/>
</dbReference>
<proteinExistence type="inferred from homology"/>